<feature type="non-terminal residue" evidence="3">
    <location>
        <position position="1"/>
    </location>
</feature>
<keyword evidence="2" id="KW-0812">Transmembrane</keyword>
<organism evidence="3 4">
    <name type="scientific">Monodon monoceros</name>
    <name type="common">Narwhal</name>
    <name type="synonym">Ceratodon monodon</name>
    <dbReference type="NCBI Taxonomy" id="40151"/>
    <lineage>
        <taxon>Eukaryota</taxon>
        <taxon>Metazoa</taxon>
        <taxon>Chordata</taxon>
        <taxon>Craniata</taxon>
        <taxon>Vertebrata</taxon>
        <taxon>Euteleostomi</taxon>
        <taxon>Mammalia</taxon>
        <taxon>Eutheria</taxon>
        <taxon>Laurasiatheria</taxon>
        <taxon>Artiodactyla</taxon>
        <taxon>Whippomorpha</taxon>
        <taxon>Cetacea</taxon>
        <taxon>Odontoceti</taxon>
        <taxon>Monodontidae</taxon>
        <taxon>Monodon</taxon>
    </lineage>
</organism>
<reference evidence="4" key="1">
    <citation type="journal article" date="2019" name="IScience">
        <title>Narwhal Genome Reveals Long-Term Low Genetic Diversity despite Current Large Abundance Size.</title>
        <authorList>
            <person name="Westbury M.V."/>
            <person name="Petersen B."/>
            <person name="Garde E."/>
            <person name="Heide-Jorgensen M.P."/>
            <person name="Lorenzen E.D."/>
        </authorList>
    </citation>
    <scope>NUCLEOTIDE SEQUENCE [LARGE SCALE GENOMIC DNA]</scope>
</reference>
<feature type="transmembrane region" description="Helical" evidence="2">
    <location>
        <begin position="50"/>
        <end position="67"/>
    </location>
</feature>
<feature type="compositionally biased region" description="Gly residues" evidence="1">
    <location>
        <begin position="25"/>
        <end position="34"/>
    </location>
</feature>
<name>A0A4U1F7M9_MONMO</name>
<dbReference type="PANTHER" id="PTHR40386">
    <property type="entry name" value="SMALL INTEGRAL MEMBRANE PROTEIN 26"/>
    <property type="match status" value="1"/>
</dbReference>
<dbReference type="Proteomes" id="UP000308365">
    <property type="component" value="Unassembled WGS sequence"/>
</dbReference>
<gene>
    <name evidence="3" type="ORF">EI555_012194</name>
</gene>
<dbReference type="EMBL" id="RWIC01000325">
    <property type="protein sequence ID" value="TKC45509.1"/>
    <property type="molecule type" value="Genomic_DNA"/>
</dbReference>
<proteinExistence type="predicted"/>
<dbReference type="AlphaFoldDB" id="A0A4U1F7M9"/>
<keyword evidence="2" id="KW-0472">Membrane</keyword>
<evidence type="ECO:0000256" key="2">
    <source>
        <dbReference type="SAM" id="Phobius"/>
    </source>
</evidence>
<evidence type="ECO:0000313" key="4">
    <source>
        <dbReference type="Proteomes" id="UP000308365"/>
    </source>
</evidence>
<protein>
    <recommendedName>
        <fullName evidence="5">Small integral membrane protein 26</fullName>
    </recommendedName>
</protein>
<evidence type="ECO:0000313" key="3">
    <source>
        <dbReference type="EMBL" id="TKC45509.1"/>
    </source>
</evidence>
<comment type="caution">
    <text evidence="3">The sequence shown here is derived from an EMBL/GenBank/DDBJ whole genome shotgun (WGS) entry which is preliminary data.</text>
</comment>
<sequence length="130" mass="14678">RDVRTTRSRMHRGRRRKRPTRRLPIGGGGGGIPGGVMRPEKALSWYRRMSMLYGLGAWTLLGSLFLYNQRKNKPPGGEVEQKDVSTNELSEPPKGFYVETVVTYRDNFVPITARIVNYLKSWTGGPGPKS</sequence>
<evidence type="ECO:0000256" key="1">
    <source>
        <dbReference type="SAM" id="MobiDB-lite"/>
    </source>
</evidence>
<dbReference type="InterPro" id="IPR038831">
    <property type="entry name" value="SMIM26"/>
</dbReference>
<accession>A0A4U1F7M9</accession>
<feature type="region of interest" description="Disordered" evidence="1">
    <location>
        <begin position="71"/>
        <end position="90"/>
    </location>
</feature>
<feature type="region of interest" description="Disordered" evidence="1">
    <location>
        <begin position="1"/>
        <end position="35"/>
    </location>
</feature>
<dbReference type="PANTHER" id="PTHR40386:SF1">
    <property type="entry name" value="SMALL INTEGRAL MEMBRANE PROTEIN 26"/>
    <property type="match status" value="1"/>
</dbReference>
<keyword evidence="2" id="KW-1133">Transmembrane helix</keyword>
<feature type="compositionally biased region" description="Basic residues" evidence="1">
    <location>
        <begin position="1"/>
        <end position="21"/>
    </location>
</feature>
<evidence type="ECO:0008006" key="5">
    <source>
        <dbReference type="Google" id="ProtNLM"/>
    </source>
</evidence>